<keyword evidence="3" id="KW-1185">Reference proteome</keyword>
<proteinExistence type="predicted"/>
<dbReference type="InterPro" id="IPR008928">
    <property type="entry name" value="6-hairpin_glycosidase_sf"/>
</dbReference>
<dbReference type="AlphaFoldDB" id="A0A0S7BLR7"/>
<dbReference type="STRING" id="360412.LARV_02391"/>
<organism evidence="2">
    <name type="scientific">Longilinea arvoryzae</name>
    <dbReference type="NCBI Taxonomy" id="360412"/>
    <lineage>
        <taxon>Bacteria</taxon>
        <taxon>Bacillati</taxon>
        <taxon>Chloroflexota</taxon>
        <taxon>Anaerolineae</taxon>
        <taxon>Anaerolineales</taxon>
        <taxon>Anaerolineaceae</taxon>
        <taxon>Longilinea</taxon>
    </lineage>
</organism>
<name>A0A0S7BLR7_9CHLR</name>
<dbReference type="InterPro" id="IPR004879">
    <property type="entry name" value="Ssp411-like_TRX"/>
</dbReference>
<evidence type="ECO:0000313" key="3">
    <source>
        <dbReference type="Proteomes" id="UP000055060"/>
    </source>
</evidence>
<dbReference type="Proteomes" id="UP000055060">
    <property type="component" value="Unassembled WGS sequence"/>
</dbReference>
<evidence type="ECO:0000313" key="2">
    <source>
        <dbReference type="EMBL" id="GAP14618.1"/>
    </source>
</evidence>
<dbReference type="InterPro" id="IPR024705">
    <property type="entry name" value="Ssp411"/>
</dbReference>
<dbReference type="CDD" id="cd02955">
    <property type="entry name" value="SSP411"/>
    <property type="match status" value="1"/>
</dbReference>
<dbReference type="Pfam" id="PF03190">
    <property type="entry name" value="Thioredox_DsbH"/>
    <property type="match status" value="1"/>
</dbReference>
<dbReference type="Gene3D" id="1.50.10.20">
    <property type="match status" value="1"/>
</dbReference>
<dbReference type="EMBL" id="DF967972">
    <property type="protein sequence ID" value="GAP14618.1"/>
    <property type="molecule type" value="Genomic_DNA"/>
</dbReference>
<dbReference type="GO" id="GO:0005975">
    <property type="term" value="P:carbohydrate metabolic process"/>
    <property type="evidence" value="ECO:0007669"/>
    <property type="project" value="InterPro"/>
</dbReference>
<protein>
    <submittedName>
        <fullName evidence="2">Highly conserved protein containing a thioredoxin domain</fullName>
    </submittedName>
</protein>
<dbReference type="PANTHER" id="PTHR42899:SF1">
    <property type="entry name" value="SPERMATOGENESIS-ASSOCIATED PROTEIN 20"/>
    <property type="match status" value="1"/>
</dbReference>
<dbReference type="SUPFAM" id="SSF48208">
    <property type="entry name" value="Six-hairpin glycosidases"/>
    <property type="match status" value="1"/>
</dbReference>
<dbReference type="OrthoDB" id="9762614at2"/>
<sequence length="691" mass="77847">MSNHLIHETSPYLLQHAENPVDWYPWNEEALQRAKEENKPIFLSIGYSACHWCHVMAHESFEDPEIAALLNQSFISIKVDREERPDLDSIYMSAVVAMTGQGGWPMSVFLTPEGKPFYGGTYFPPARRYDMPSFRDVLISIIRSWSEAPGEITPVAEKLARYLQESARWDHSELPTVRADTLQLALQELEASYDWQNGGWGGAPKFPAPMTLEFLLQMAHKGDRKAPGMAEHALRSMGRGGMYDVIGGGFHRYSTDSAWRIPHFEKMLYDNAQLALVYLHAYQVTGDAFFRRICEQTLDFMRRELLQPDGGFSSGLDADSEGEEGKFYTWTFAELQKAIDSPEDFAWLREVYEIQPNGNFTGKILLRQRQSLSETAQRLNLSVEAFEAKLDGFLARLFTIRAQRVRPFLDDKVLTFWNALAIQAFAEAGKALDRADYLQIAQNTANFIISNLHVGENLLRSWRNGEARNIAFLEDHAGLILALLALYQADFSPYWYQTALRIGAEMKDGFIDSAGGFFDTHRGQGGLLIRPKDVQDNATPSGNALAALALTLLAVFSEEDDWDVPSQRLLGALQDRMANYPNAFAFWLQVLNFELGPEQQVALVWPDGQPSPRSFLSLMRHTYAPLSIQAASPVPLPDGSPALLAGRDCQNHLPTVYLCDNSICKLPITEFETFRSGWVGRPVEENPTKPN</sequence>
<reference evidence="2" key="1">
    <citation type="submission" date="2015-07" db="EMBL/GenBank/DDBJ databases">
        <title>Draft Genome Sequences of Anaerolinea thermolimosa IMO-1, Bellilinea caldifistulae GOMI-1, Leptolinea tardivitalis YMTK-2, Levilinea saccharolytica KIBI-1,Longilinea arvoryzae KOME-1, Previously Described as Members of the Anaerolineaceae (Chloroflexi).</title>
        <authorList>
            <person name="Sekiguchi Y."/>
            <person name="Ohashi A."/>
            <person name="Matsuura N."/>
            <person name="Tourlousse M.D."/>
        </authorList>
    </citation>
    <scope>NUCLEOTIDE SEQUENCE [LARGE SCALE GENOMIC DNA]</scope>
    <source>
        <strain evidence="2">KOME-1</strain>
    </source>
</reference>
<feature type="domain" description="Spermatogenesis-associated protein 20-like TRX" evidence="1">
    <location>
        <begin position="3"/>
        <end position="163"/>
    </location>
</feature>
<dbReference type="InterPro" id="IPR036249">
    <property type="entry name" value="Thioredoxin-like_sf"/>
</dbReference>
<gene>
    <name evidence="2" type="ORF">LARV_02391</name>
</gene>
<dbReference type="Gene3D" id="3.40.30.10">
    <property type="entry name" value="Glutaredoxin"/>
    <property type="match status" value="1"/>
</dbReference>
<dbReference type="PIRSF" id="PIRSF006402">
    <property type="entry name" value="UCP006402_thioredoxin"/>
    <property type="match status" value="1"/>
</dbReference>
<evidence type="ECO:0000259" key="1">
    <source>
        <dbReference type="Pfam" id="PF03190"/>
    </source>
</evidence>
<dbReference type="SUPFAM" id="SSF52833">
    <property type="entry name" value="Thioredoxin-like"/>
    <property type="match status" value="1"/>
</dbReference>
<accession>A0A0S7BLR7</accession>
<dbReference type="RefSeq" id="WP_075073860.1">
    <property type="nucleotide sequence ID" value="NZ_DF967972.1"/>
</dbReference>
<dbReference type="PANTHER" id="PTHR42899">
    <property type="entry name" value="SPERMATOGENESIS-ASSOCIATED PROTEIN 20"/>
    <property type="match status" value="1"/>
</dbReference>